<keyword evidence="3" id="KW-1185">Reference proteome</keyword>
<reference evidence="2 3" key="1">
    <citation type="submission" date="2017-06" db="EMBL/GenBank/DDBJ databases">
        <authorList>
            <person name="Kim H.J."/>
            <person name="Triplett B.A."/>
        </authorList>
    </citation>
    <scope>NUCLEOTIDE SEQUENCE [LARGE SCALE GENOMIC DNA]</scope>
    <source>
        <strain evidence="2 3">DSM 18704</strain>
    </source>
</reference>
<dbReference type="PANTHER" id="PTHR13696">
    <property type="entry name" value="P-LOOP CONTAINING NUCLEOSIDE TRIPHOSPHATE HYDROLASE"/>
    <property type="match status" value="1"/>
</dbReference>
<name>A0A239MQE1_9BACT</name>
<sequence length="197" mass="21365">MIITLASYKGGAGKTTSAVHLAAYFQTLAPTLLLDGDKTKNALNWSQRGNGFSFRVAPVDQAARLAKSYEHIVIDTGQRPDAADLKEAVDACDLLIIPATPSPLDTDGLIQTVLALKKIGTDSFRVLLTKVPPPPERDAMELRKLLEDEGVSIFKGEIPRLKAFEKAAGAGEIVQQTNDRNANRAWDSYMAIGKELM</sequence>
<dbReference type="SUPFAM" id="SSF52540">
    <property type="entry name" value="P-loop containing nucleoside triphosphate hydrolases"/>
    <property type="match status" value="1"/>
</dbReference>
<dbReference type="Pfam" id="PF01656">
    <property type="entry name" value="CbiA"/>
    <property type="match status" value="1"/>
</dbReference>
<proteinExistence type="predicted"/>
<dbReference type="InterPro" id="IPR002586">
    <property type="entry name" value="CobQ/CobB/MinD/ParA_Nub-bd_dom"/>
</dbReference>
<accession>A0A239MQE1</accession>
<dbReference type="EMBL" id="FZOU01000019">
    <property type="protein sequence ID" value="SNT44342.1"/>
    <property type="molecule type" value="Genomic_DNA"/>
</dbReference>
<dbReference type="InterPro" id="IPR050678">
    <property type="entry name" value="DNA_Partitioning_ATPase"/>
</dbReference>
<dbReference type="PIRSF" id="PIRSF009320">
    <property type="entry name" value="Nuc_binding_HP_1000"/>
    <property type="match status" value="1"/>
</dbReference>
<gene>
    <name evidence="2" type="ORF">SAMN05421770_1195</name>
</gene>
<dbReference type="InterPro" id="IPR027417">
    <property type="entry name" value="P-loop_NTPase"/>
</dbReference>
<dbReference type="OrthoDB" id="128708at2"/>
<dbReference type="Gene3D" id="3.40.50.300">
    <property type="entry name" value="P-loop containing nucleotide triphosphate hydrolases"/>
    <property type="match status" value="1"/>
</dbReference>
<dbReference type="Proteomes" id="UP000198356">
    <property type="component" value="Unassembled WGS sequence"/>
</dbReference>
<protein>
    <submittedName>
        <fullName evidence="2">Plasmid segregation oscillating ATPase ParF</fullName>
    </submittedName>
</protein>
<dbReference type="PANTHER" id="PTHR13696:SF96">
    <property type="entry name" value="COBQ_COBB_MIND_PARA NUCLEOTIDE BINDING DOMAIN-CONTAINING PROTEIN"/>
    <property type="match status" value="1"/>
</dbReference>
<dbReference type="CDD" id="cd02042">
    <property type="entry name" value="ParAB_family"/>
    <property type="match status" value="1"/>
</dbReference>
<evidence type="ECO:0000313" key="2">
    <source>
        <dbReference type="EMBL" id="SNT44342.1"/>
    </source>
</evidence>
<feature type="domain" description="CobQ/CobB/MinD/ParA nucleotide binding" evidence="1">
    <location>
        <begin position="3"/>
        <end position="172"/>
    </location>
</feature>
<evidence type="ECO:0000259" key="1">
    <source>
        <dbReference type="Pfam" id="PF01656"/>
    </source>
</evidence>
<evidence type="ECO:0000313" key="3">
    <source>
        <dbReference type="Proteomes" id="UP000198356"/>
    </source>
</evidence>
<organism evidence="2 3">
    <name type="scientific">Granulicella rosea</name>
    <dbReference type="NCBI Taxonomy" id="474952"/>
    <lineage>
        <taxon>Bacteria</taxon>
        <taxon>Pseudomonadati</taxon>
        <taxon>Acidobacteriota</taxon>
        <taxon>Terriglobia</taxon>
        <taxon>Terriglobales</taxon>
        <taxon>Acidobacteriaceae</taxon>
        <taxon>Granulicella</taxon>
    </lineage>
</organism>
<dbReference type="AlphaFoldDB" id="A0A239MQE1"/>
<dbReference type="RefSeq" id="WP_089410515.1">
    <property type="nucleotide sequence ID" value="NZ_FZOU01000019.1"/>
</dbReference>